<organism evidence="1 2">
    <name type="scientific">Lactobacillus johnsonii</name>
    <dbReference type="NCBI Taxonomy" id="33959"/>
    <lineage>
        <taxon>Bacteria</taxon>
        <taxon>Bacillati</taxon>
        <taxon>Bacillota</taxon>
        <taxon>Bacilli</taxon>
        <taxon>Lactobacillales</taxon>
        <taxon>Lactobacillaceae</taxon>
        <taxon>Lactobacillus</taxon>
    </lineage>
</organism>
<dbReference type="Proteomes" id="UP000070346">
    <property type="component" value="Unassembled WGS sequence"/>
</dbReference>
<dbReference type="RefSeq" id="WP_061399899.1">
    <property type="nucleotide sequence ID" value="NZ_LSNG01000005.1"/>
</dbReference>
<protein>
    <submittedName>
        <fullName evidence="1">Uncharacterized protein</fullName>
    </submittedName>
</protein>
<dbReference type="EMBL" id="LSNG01000005">
    <property type="protein sequence ID" value="KXN76915.1"/>
    <property type="molecule type" value="Genomic_DNA"/>
</dbReference>
<proteinExistence type="predicted"/>
<evidence type="ECO:0000313" key="1">
    <source>
        <dbReference type="EMBL" id="KXN76915.1"/>
    </source>
</evidence>
<dbReference type="AlphaFoldDB" id="A0A9X0SCJ6"/>
<evidence type="ECO:0000313" key="2">
    <source>
        <dbReference type="Proteomes" id="UP000070346"/>
    </source>
</evidence>
<gene>
    <name evidence="1" type="ORF">AYJ53_07565</name>
</gene>
<reference evidence="1 2" key="1">
    <citation type="submission" date="2016-02" db="EMBL/GenBank/DDBJ databases">
        <title>Complete Genome Sequences of Lactobacillus johnsonii Strain W1.</title>
        <authorList>
            <person name="Sun Y."/>
            <person name="Wu X."/>
        </authorList>
    </citation>
    <scope>NUCLEOTIDE SEQUENCE [LARGE SCALE GENOMIC DNA]</scope>
    <source>
        <strain evidence="1 2">W1</strain>
    </source>
</reference>
<accession>A0A9X0SCJ6</accession>
<name>A0A9X0SCJ6_LACJH</name>
<comment type="caution">
    <text evidence="1">The sequence shown here is derived from an EMBL/GenBank/DDBJ whole genome shotgun (WGS) entry which is preliminary data.</text>
</comment>
<sequence length="75" mass="9207">MENWTIEAINMKAEKEFDKKWRDLEDTAEKLGLGQEIVIRITNMDEWRKYRRETVQKFKKEIQERIIDTLSRGIY</sequence>